<accession>A0A6L6WHA1</accession>
<sequence length="454" mass="50030">MTGPITTGDVQKLASQIDVFGEAVESTSDHILCVSGPGGSLDEALRIGALLYDKGIGTRIEANQSCMSACSIVFMMGTVFFYEGIGDGHNSNRRMHVTSRLGFHRPELKLKAENLYDAAAVEKSFDIALQATLEFIRMANLGSRSQTMVLPDLIENMFAHKGQDFYFVETTGQTSRWDIDLDGFNSPQLMDSRAAHNACSNLGVWQKRYETDAGQYYEPNVEIVANPNEGAVFRVYGAFQSDASHECLIQLQTYSGGDATLFACGSLGRENLLIAGKACGNGFDELTYRSSDQLTYVHNYDKRALLPPATPLELANAEARKIESRARDYLANQILPSDVARLRAECTAPNGLVQVANVQNFVNMRRGASFSDAVVTQVPLGAKLRPADDKIYRSSNHSAQGGRCTDLCISAQNKELTAVDFLALNQCFDDNYFWYKLQTQRGHTGFVSARFLEY</sequence>
<reference evidence="1 2" key="1">
    <citation type="submission" date="2019-12" db="EMBL/GenBank/DDBJ databases">
        <authorList>
            <person name="Zhang Y.-J."/>
        </authorList>
    </citation>
    <scope>NUCLEOTIDE SEQUENCE [LARGE SCALE GENOMIC DNA]</scope>
    <source>
        <strain evidence="1 2">CY05</strain>
    </source>
</reference>
<dbReference type="SUPFAM" id="SSF52096">
    <property type="entry name" value="ClpP/crotonase"/>
    <property type="match status" value="1"/>
</dbReference>
<dbReference type="Gene3D" id="2.30.30.40">
    <property type="entry name" value="SH3 Domains"/>
    <property type="match status" value="1"/>
</dbReference>
<comment type="caution">
    <text evidence="1">The sequence shown here is derived from an EMBL/GenBank/DDBJ whole genome shotgun (WGS) entry which is preliminary data.</text>
</comment>
<proteinExistence type="predicted"/>
<keyword evidence="2" id="KW-1185">Reference proteome</keyword>
<dbReference type="RefSeq" id="WP_157023403.1">
    <property type="nucleotide sequence ID" value="NZ_WQLV01000009.1"/>
</dbReference>
<evidence type="ECO:0008006" key="3">
    <source>
        <dbReference type="Google" id="ProtNLM"/>
    </source>
</evidence>
<organism evidence="1 2">
    <name type="scientific">Parasedimentitalea huanghaiensis</name>
    <dbReference type="NCBI Taxonomy" id="2682100"/>
    <lineage>
        <taxon>Bacteria</taxon>
        <taxon>Pseudomonadati</taxon>
        <taxon>Pseudomonadota</taxon>
        <taxon>Alphaproteobacteria</taxon>
        <taxon>Rhodobacterales</taxon>
        <taxon>Paracoccaceae</taxon>
        <taxon>Parasedimentitalea</taxon>
    </lineage>
</organism>
<gene>
    <name evidence="1" type="ORF">GO984_14805</name>
</gene>
<dbReference type="InterPro" id="IPR029045">
    <property type="entry name" value="ClpP/crotonase-like_dom_sf"/>
</dbReference>
<dbReference type="EMBL" id="WQLV01000009">
    <property type="protein sequence ID" value="MVO17084.1"/>
    <property type="molecule type" value="Genomic_DNA"/>
</dbReference>
<dbReference type="Proteomes" id="UP000478892">
    <property type="component" value="Unassembled WGS sequence"/>
</dbReference>
<dbReference type="AlphaFoldDB" id="A0A6L6WHA1"/>
<evidence type="ECO:0000313" key="1">
    <source>
        <dbReference type="EMBL" id="MVO17084.1"/>
    </source>
</evidence>
<dbReference type="Gene3D" id="3.90.226.10">
    <property type="entry name" value="2-enoyl-CoA Hydratase, Chain A, domain 1"/>
    <property type="match status" value="1"/>
</dbReference>
<protein>
    <recommendedName>
        <fullName evidence="3">SH3 domain-containing protein</fullName>
    </recommendedName>
</protein>
<name>A0A6L6WHA1_9RHOB</name>
<evidence type="ECO:0000313" key="2">
    <source>
        <dbReference type="Proteomes" id="UP000478892"/>
    </source>
</evidence>